<feature type="domain" description="Ferritin/DPS" evidence="3">
    <location>
        <begin position="32"/>
        <end position="168"/>
    </location>
</feature>
<dbReference type="InterPro" id="IPR002177">
    <property type="entry name" value="DPS_DNA-bd"/>
</dbReference>
<comment type="similarity">
    <text evidence="1 2">Belongs to the Dps family.</text>
</comment>
<keyword evidence="5" id="KW-1185">Reference proteome</keyword>
<dbReference type="SUPFAM" id="SSF47240">
    <property type="entry name" value="Ferritin-like"/>
    <property type="match status" value="1"/>
</dbReference>
<dbReference type="PRINTS" id="PR01346">
    <property type="entry name" value="HELNAPAPROT"/>
</dbReference>
<proteinExistence type="inferred from homology"/>
<dbReference type="OrthoDB" id="9797023at2"/>
<name>A0A2T0M7Y6_9FLAO</name>
<organism evidence="4 5">
    <name type="scientific">Flagellimonas meridianipacifica</name>
    <dbReference type="NCBI Taxonomy" id="1080225"/>
    <lineage>
        <taxon>Bacteria</taxon>
        <taxon>Pseudomonadati</taxon>
        <taxon>Bacteroidota</taxon>
        <taxon>Flavobacteriia</taxon>
        <taxon>Flavobacteriales</taxon>
        <taxon>Flavobacteriaceae</taxon>
        <taxon>Flagellimonas</taxon>
    </lineage>
</organism>
<evidence type="ECO:0000256" key="1">
    <source>
        <dbReference type="ARBA" id="ARBA00009497"/>
    </source>
</evidence>
<reference evidence="4 5" key="1">
    <citation type="submission" date="2018-03" db="EMBL/GenBank/DDBJ databases">
        <title>Genomic Encyclopedia of Archaeal and Bacterial Type Strains, Phase II (KMG-II): from individual species to whole genera.</title>
        <authorList>
            <person name="Goeker M."/>
        </authorList>
    </citation>
    <scope>NUCLEOTIDE SEQUENCE [LARGE SCALE GENOMIC DNA]</scope>
    <source>
        <strain evidence="4 5">DSM 25027</strain>
    </source>
</reference>
<dbReference type="RefSeq" id="WP_106144981.1">
    <property type="nucleotide sequence ID" value="NZ_PVYX01000002.1"/>
</dbReference>
<dbReference type="PANTHER" id="PTHR42932:SF1">
    <property type="entry name" value="GENERAL STRESS PROTEIN 20U"/>
    <property type="match status" value="1"/>
</dbReference>
<evidence type="ECO:0000313" key="4">
    <source>
        <dbReference type="EMBL" id="PRX53624.1"/>
    </source>
</evidence>
<comment type="caution">
    <text evidence="4">The sequence shown here is derived from an EMBL/GenBank/DDBJ whole genome shotgun (WGS) entry which is preliminary data.</text>
</comment>
<dbReference type="EMBL" id="PVYX01000002">
    <property type="protein sequence ID" value="PRX53624.1"/>
    <property type="molecule type" value="Genomic_DNA"/>
</dbReference>
<evidence type="ECO:0000259" key="3">
    <source>
        <dbReference type="Pfam" id="PF00210"/>
    </source>
</evidence>
<dbReference type="GO" id="GO:0003677">
    <property type="term" value="F:DNA binding"/>
    <property type="evidence" value="ECO:0007669"/>
    <property type="project" value="UniProtKB-KW"/>
</dbReference>
<evidence type="ECO:0000313" key="5">
    <source>
        <dbReference type="Proteomes" id="UP000237640"/>
    </source>
</evidence>
<dbReference type="GO" id="GO:0008199">
    <property type="term" value="F:ferric iron binding"/>
    <property type="evidence" value="ECO:0007669"/>
    <property type="project" value="InterPro"/>
</dbReference>
<dbReference type="PROSITE" id="PS00819">
    <property type="entry name" value="DPS_2"/>
    <property type="match status" value="1"/>
</dbReference>
<dbReference type="PROSITE" id="PS00818">
    <property type="entry name" value="DPS_1"/>
    <property type="match status" value="1"/>
</dbReference>
<dbReference type="GO" id="GO:0016722">
    <property type="term" value="F:oxidoreductase activity, acting on metal ions"/>
    <property type="evidence" value="ECO:0007669"/>
    <property type="project" value="InterPro"/>
</dbReference>
<accession>A0A2T0M7Y6</accession>
<dbReference type="InterPro" id="IPR012347">
    <property type="entry name" value="Ferritin-like"/>
</dbReference>
<gene>
    <name evidence="4" type="ORF">CLV81_2009</name>
</gene>
<evidence type="ECO:0000256" key="2">
    <source>
        <dbReference type="RuleBase" id="RU003875"/>
    </source>
</evidence>
<dbReference type="CDD" id="cd01043">
    <property type="entry name" value="DPS"/>
    <property type="match status" value="1"/>
</dbReference>
<dbReference type="Pfam" id="PF00210">
    <property type="entry name" value="Ferritin"/>
    <property type="match status" value="1"/>
</dbReference>
<dbReference type="PIRSF" id="PIRSF005900">
    <property type="entry name" value="Dps"/>
    <property type="match status" value="1"/>
</dbReference>
<dbReference type="Gene3D" id="1.20.1260.10">
    <property type="match status" value="1"/>
</dbReference>
<dbReference type="InterPro" id="IPR008331">
    <property type="entry name" value="Ferritin_DPS_dom"/>
</dbReference>
<dbReference type="InterPro" id="IPR009078">
    <property type="entry name" value="Ferritin-like_SF"/>
</dbReference>
<dbReference type="InterPro" id="IPR023188">
    <property type="entry name" value="DPS_DNA-bd_CS"/>
</dbReference>
<sequence>MEIIKTNNTIEKNKEYKKLGFTYLETAEIVVHLNTLLANYQVFYNKLRNFHWNVEGPEFFELHEQFENEYNEVKKNIDTLAERIRVFGIKPNFTLRKSLELAEIKESERERTALEMVKEVIKDFEILHDNMISAVGASLDTGDIATEQMLTDFLRRLEKRNWMFTSFLK</sequence>
<dbReference type="PANTHER" id="PTHR42932">
    <property type="entry name" value="GENERAL STRESS PROTEIN 20U"/>
    <property type="match status" value="1"/>
</dbReference>
<protein>
    <submittedName>
        <fullName evidence="4">Starvation-inducible DNA-binding protein</fullName>
    </submittedName>
</protein>
<keyword evidence="4" id="KW-0238">DNA-binding</keyword>
<dbReference type="AlphaFoldDB" id="A0A2T0M7Y6"/>
<dbReference type="Proteomes" id="UP000237640">
    <property type="component" value="Unassembled WGS sequence"/>
</dbReference>